<dbReference type="InterPro" id="IPR004701">
    <property type="entry name" value="PTS_EIIA_man-typ"/>
</dbReference>
<dbReference type="EMBL" id="UOGB01000238">
    <property type="protein sequence ID" value="VAX22420.1"/>
    <property type="molecule type" value="Genomic_DNA"/>
</dbReference>
<dbReference type="PANTHER" id="PTHR33799">
    <property type="entry name" value="PTS PERMEASE-RELATED-RELATED"/>
    <property type="match status" value="1"/>
</dbReference>
<keyword evidence="6" id="KW-0598">Phosphotransferase system</keyword>
<evidence type="ECO:0000256" key="1">
    <source>
        <dbReference type="ARBA" id="ARBA00004496"/>
    </source>
</evidence>
<protein>
    <recommendedName>
        <fullName evidence="8">PTS EIIA type-4 domain-containing protein</fullName>
    </recommendedName>
</protein>
<keyword evidence="5" id="KW-0808">Transferase</keyword>
<evidence type="ECO:0000259" key="8">
    <source>
        <dbReference type="PROSITE" id="PS51096"/>
    </source>
</evidence>
<keyword evidence="2" id="KW-0813">Transport</keyword>
<dbReference type="InterPro" id="IPR036662">
    <property type="entry name" value="PTS_EIIA_man-typ_sf"/>
</dbReference>
<keyword evidence="7" id="KW-0418">Kinase</keyword>
<dbReference type="GO" id="GO:0016020">
    <property type="term" value="C:membrane"/>
    <property type="evidence" value="ECO:0007669"/>
    <property type="project" value="InterPro"/>
</dbReference>
<accession>A0A3B1CIC8</accession>
<dbReference type="PANTHER" id="PTHR33799:SF1">
    <property type="entry name" value="PTS SYSTEM MANNOSE-SPECIFIC EIIAB COMPONENT-RELATED"/>
    <property type="match status" value="1"/>
</dbReference>
<evidence type="ECO:0000256" key="5">
    <source>
        <dbReference type="ARBA" id="ARBA00022679"/>
    </source>
</evidence>
<dbReference type="Gene3D" id="3.40.50.510">
    <property type="entry name" value="Phosphotransferase system, mannose-type IIA component"/>
    <property type="match status" value="1"/>
</dbReference>
<dbReference type="GO" id="GO:0009401">
    <property type="term" value="P:phosphoenolpyruvate-dependent sugar phosphotransferase system"/>
    <property type="evidence" value="ECO:0007669"/>
    <property type="project" value="UniProtKB-KW"/>
</dbReference>
<evidence type="ECO:0000256" key="3">
    <source>
        <dbReference type="ARBA" id="ARBA00022490"/>
    </source>
</evidence>
<evidence type="ECO:0000256" key="4">
    <source>
        <dbReference type="ARBA" id="ARBA00022597"/>
    </source>
</evidence>
<dbReference type="AlphaFoldDB" id="A0A3B1CIC8"/>
<reference evidence="9" key="1">
    <citation type="submission" date="2018-06" db="EMBL/GenBank/DDBJ databases">
        <authorList>
            <person name="Zhirakovskaya E."/>
        </authorList>
    </citation>
    <scope>NUCLEOTIDE SEQUENCE</scope>
</reference>
<keyword evidence="4" id="KW-0762">Sugar transport</keyword>
<dbReference type="GO" id="GO:0016301">
    <property type="term" value="F:kinase activity"/>
    <property type="evidence" value="ECO:0007669"/>
    <property type="project" value="UniProtKB-KW"/>
</dbReference>
<name>A0A3B1CIC8_9ZZZZ</name>
<sequence>METDKKTGKQEWDGQTGILLIAHGNLADGMLVVLEFITGPQPRCKALALDHALEVEKARNIVAVAIDDMMSDKGVLVLTDLFGGAPSNIALSILDEKYIEIVAGVNLPILIHATGLDESLSLKEKAEKLREYGRDNIFVASEVLSGDKK</sequence>
<evidence type="ECO:0000256" key="2">
    <source>
        <dbReference type="ARBA" id="ARBA00022448"/>
    </source>
</evidence>
<evidence type="ECO:0000256" key="6">
    <source>
        <dbReference type="ARBA" id="ARBA00022683"/>
    </source>
</evidence>
<dbReference type="CDD" id="cd00006">
    <property type="entry name" value="PTS_IIA_man"/>
    <property type="match status" value="1"/>
</dbReference>
<dbReference type="InterPro" id="IPR051471">
    <property type="entry name" value="Bacterial_PTS_sugar_comp"/>
</dbReference>
<proteinExistence type="predicted"/>
<dbReference type="PROSITE" id="PS51096">
    <property type="entry name" value="PTS_EIIA_TYPE_4"/>
    <property type="match status" value="1"/>
</dbReference>
<dbReference type="Pfam" id="PF03610">
    <property type="entry name" value="EIIA-man"/>
    <property type="match status" value="1"/>
</dbReference>
<evidence type="ECO:0000313" key="9">
    <source>
        <dbReference type="EMBL" id="VAX22420.1"/>
    </source>
</evidence>
<feature type="domain" description="PTS EIIA type-4" evidence="8">
    <location>
        <begin position="15"/>
        <end position="137"/>
    </location>
</feature>
<organism evidence="9">
    <name type="scientific">hydrothermal vent metagenome</name>
    <dbReference type="NCBI Taxonomy" id="652676"/>
    <lineage>
        <taxon>unclassified sequences</taxon>
        <taxon>metagenomes</taxon>
        <taxon>ecological metagenomes</taxon>
    </lineage>
</organism>
<comment type="subcellular location">
    <subcellularLocation>
        <location evidence="1">Cytoplasm</location>
    </subcellularLocation>
</comment>
<dbReference type="SUPFAM" id="SSF53062">
    <property type="entry name" value="PTS system fructose IIA component-like"/>
    <property type="match status" value="1"/>
</dbReference>
<dbReference type="GO" id="GO:0005737">
    <property type="term" value="C:cytoplasm"/>
    <property type="evidence" value="ECO:0007669"/>
    <property type="project" value="UniProtKB-SubCell"/>
</dbReference>
<evidence type="ECO:0000256" key="7">
    <source>
        <dbReference type="ARBA" id="ARBA00022777"/>
    </source>
</evidence>
<keyword evidence="3" id="KW-0963">Cytoplasm</keyword>
<dbReference type="InterPro" id="IPR033887">
    <property type="entry name" value="PTS_IIA_man"/>
</dbReference>
<gene>
    <name evidence="9" type="ORF">MNBD_NITROSPINAE03-1989</name>
</gene>